<dbReference type="InterPro" id="IPR000504">
    <property type="entry name" value="RRM_dom"/>
</dbReference>
<dbReference type="Proteomes" id="UP000265515">
    <property type="component" value="Unassembled WGS sequence"/>
</dbReference>
<gene>
    <name evidence="6" type="ORF">CBR_g55034</name>
</gene>
<evidence type="ECO:0000256" key="2">
    <source>
        <dbReference type="ARBA" id="ARBA00022884"/>
    </source>
</evidence>
<feature type="domain" description="RRM" evidence="5">
    <location>
        <begin position="105"/>
        <end position="181"/>
    </location>
</feature>
<dbReference type="InterPro" id="IPR035979">
    <property type="entry name" value="RBD_domain_sf"/>
</dbReference>
<name>A0A388MCP1_CHABU</name>
<dbReference type="Gene3D" id="3.30.70.330">
    <property type="match status" value="3"/>
</dbReference>
<dbReference type="Gramene" id="GBG92265">
    <property type="protein sequence ID" value="GBG92265"/>
    <property type="gene ID" value="CBR_g55034"/>
</dbReference>
<sequence>MNGMTSDGEDAPVGSRKLVVLGLPWETNTEALKQYMSKFGDLDDVVVMKDRATGRSRGFGYVTFSNATDAEKVVQMKHELGGRNMEVKVATPKEEMKSAVKQGITRIFVARIPHSIDDDSFRAYFEKYGNVTDAYMPKDHTSKQHRGIGFITFDNPEAVDKVMKEIHELGGQPVAIDRAQSKEESYGRWGPGMGLGMGLGMGMMGMGMGGMGRFGWGGTGVMGSYDSYGSTDGPTAYDPTLGQHVQQYSSLPLGGVFGGVGGTGGALGGRSMDGARGGLGSQGMLRGGVSLGPKIFVGRLPAETTSEDLRRYFNNFGRIADVYLPKDPKKNTHRGFGFVTFETDAAAERVAARSHEIHGQPIAVDRASPRDDVVGGASAVSLGTGGVVGGTSTGGAGGPLRNTSIGASAYGSVGAYGTLGSSMIGQSSWDGSTGAYRSSRAERSYKPY</sequence>
<dbReference type="SMART" id="SM00360">
    <property type="entry name" value="RRM"/>
    <property type="match status" value="3"/>
</dbReference>
<feature type="domain" description="RRM" evidence="5">
    <location>
        <begin position="293"/>
        <end position="369"/>
    </location>
</feature>
<feature type="domain" description="RRM" evidence="5">
    <location>
        <begin position="16"/>
        <end position="92"/>
    </location>
</feature>
<reference evidence="6 7" key="1">
    <citation type="journal article" date="2018" name="Cell">
        <title>The Chara Genome: Secondary Complexity and Implications for Plant Terrestrialization.</title>
        <authorList>
            <person name="Nishiyama T."/>
            <person name="Sakayama H."/>
            <person name="Vries J.D."/>
            <person name="Buschmann H."/>
            <person name="Saint-Marcoux D."/>
            <person name="Ullrich K.K."/>
            <person name="Haas F.B."/>
            <person name="Vanderstraeten L."/>
            <person name="Becker D."/>
            <person name="Lang D."/>
            <person name="Vosolsobe S."/>
            <person name="Rombauts S."/>
            <person name="Wilhelmsson P.K.I."/>
            <person name="Janitza P."/>
            <person name="Kern R."/>
            <person name="Heyl A."/>
            <person name="Rumpler F."/>
            <person name="Villalobos L.I.A.C."/>
            <person name="Clay J.M."/>
            <person name="Skokan R."/>
            <person name="Toyoda A."/>
            <person name="Suzuki Y."/>
            <person name="Kagoshima H."/>
            <person name="Schijlen E."/>
            <person name="Tajeshwar N."/>
            <person name="Catarino B."/>
            <person name="Hetherington A.J."/>
            <person name="Saltykova A."/>
            <person name="Bonnot C."/>
            <person name="Breuninger H."/>
            <person name="Symeonidi A."/>
            <person name="Radhakrishnan G.V."/>
            <person name="Van Nieuwerburgh F."/>
            <person name="Deforce D."/>
            <person name="Chang C."/>
            <person name="Karol K.G."/>
            <person name="Hedrich R."/>
            <person name="Ulvskov P."/>
            <person name="Glockner G."/>
            <person name="Delwiche C.F."/>
            <person name="Petrasek J."/>
            <person name="Van de Peer Y."/>
            <person name="Friml J."/>
            <person name="Beilby M."/>
            <person name="Dolan L."/>
            <person name="Kohara Y."/>
            <person name="Sugano S."/>
            <person name="Fujiyama A."/>
            <person name="Delaux P.-M."/>
            <person name="Quint M."/>
            <person name="TheiBen G."/>
            <person name="Hagemann M."/>
            <person name="Harholt J."/>
            <person name="Dunand C."/>
            <person name="Zachgo S."/>
            <person name="Langdale J."/>
            <person name="Maumus F."/>
            <person name="Straeten D.V.D."/>
            <person name="Gould S.B."/>
            <person name="Rensing S.A."/>
        </authorList>
    </citation>
    <scope>NUCLEOTIDE SEQUENCE [LARGE SCALE GENOMIC DNA]</scope>
    <source>
        <strain evidence="6 7">S276</strain>
    </source>
</reference>
<dbReference type="OMA" id="TIMNETH"/>
<dbReference type="Pfam" id="PF00076">
    <property type="entry name" value="RRM_1"/>
    <property type="match status" value="3"/>
</dbReference>
<dbReference type="SUPFAM" id="SSF54928">
    <property type="entry name" value="RNA-binding domain, RBD"/>
    <property type="match status" value="3"/>
</dbReference>
<evidence type="ECO:0000313" key="6">
    <source>
        <dbReference type="EMBL" id="GBG92265.1"/>
    </source>
</evidence>
<dbReference type="InterPro" id="IPR012677">
    <property type="entry name" value="Nucleotide-bd_a/b_plait_sf"/>
</dbReference>
<dbReference type="GO" id="GO:0003729">
    <property type="term" value="F:mRNA binding"/>
    <property type="evidence" value="ECO:0007669"/>
    <property type="project" value="TreeGrafter"/>
</dbReference>
<protein>
    <recommendedName>
        <fullName evidence="5">RRM domain-containing protein</fullName>
    </recommendedName>
</protein>
<dbReference type="PANTHER" id="PTHR48032:SF6">
    <property type="entry name" value="RNA-BINDING (RRM_RBD_RNP MOTIFS) FAMILY PROTEIN"/>
    <property type="match status" value="1"/>
</dbReference>
<evidence type="ECO:0000256" key="3">
    <source>
        <dbReference type="PROSITE-ProRule" id="PRU00176"/>
    </source>
</evidence>
<dbReference type="OrthoDB" id="1875751at2759"/>
<accession>A0A388MCP1</accession>
<evidence type="ECO:0000313" key="7">
    <source>
        <dbReference type="Proteomes" id="UP000265515"/>
    </source>
</evidence>
<evidence type="ECO:0000256" key="1">
    <source>
        <dbReference type="ARBA" id="ARBA00022737"/>
    </source>
</evidence>
<dbReference type="GO" id="GO:0006417">
    <property type="term" value="P:regulation of translation"/>
    <property type="evidence" value="ECO:0007669"/>
    <property type="project" value="TreeGrafter"/>
</dbReference>
<keyword evidence="1" id="KW-0677">Repeat</keyword>
<organism evidence="6 7">
    <name type="scientific">Chara braunii</name>
    <name type="common">Braun's stonewort</name>
    <dbReference type="NCBI Taxonomy" id="69332"/>
    <lineage>
        <taxon>Eukaryota</taxon>
        <taxon>Viridiplantae</taxon>
        <taxon>Streptophyta</taxon>
        <taxon>Charophyceae</taxon>
        <taxon>Charales</taxon>
        <taxon>Characeae</taxon>
        <taxon>Chara</taxon>
    </lineage>
</organism>
<feature type="compositionally biased region" description="Basic and acidic residues" evidence="4">
    <location>
        <begin position="439"/>
        <end position="448"/>
    </location>
</feature>
<dbReference type="AlphaFoldDB" id="A0A388MCP1"/>
<comment type="caution">
    <text evidence="6">The sequence shown here is derived from an EMBL/GenBank/DDBJ whole genome shotgun (WGS) entry which is preliminary data.</text>
</comment>
<dbReference type="STRING" id="69332.A0A388MCP1"/>
<evidence type="ECO:0000256" key="4">
    <source>
        <dbReference type="SAM" id="MobiDB-lite"/>
    </source>
</evidence>
<proteinExistence type="predicted"/>
<keyword evidence="7" id="KW-1185">Reference proteome</keyword>
<evidence type="ECO:0000259" key="5">
    <source>
        <dbReference type="PROSITE" id="PS50102"/>
    </source>
</evidence>
<dbReference type="EMBL" id="BFEA01001026">
    <property type="protein sequence ID" value="GBG92265.1"/>
    <property type="molecule type" value="Genomic_DNA"/>
</dbReference>
<dbReference type="FunFam" id="3.30.70.330:FF:000364">
    <property type="entry name" value="heterogeneous nuclear ribonucleoprotein 1"/>
    <property type="match status" value="1"/>
</dbReference>
<dbReference type="PROSITE" id="PS50102">
    <property type="entry name" value="RRM"/>
    <property type="match status" value="3"/>
</dbReference>
<feature type="region of interest" description="Disordered" evidence="4">
    <location>
        <begin position="429"/>
        <end position="448"/>
    </location>
</feature>
<dbReference type="PANTHER" id="PTHR48032">
    <property type="entry name" value="RNA-BINDING PROTEIN MUSASHI HOMOLOG RBP6"/>
    <property type="match status" value="1"/>
</dbReference>
<keyword evidence="2 3" id="KW-0694">RNA-binding</keyword>